<evidence type="ECO:0000313" key="2">
    <source>
        <dbReference type="Proteomes" id="UP001501170"/>
    </source>
</evidence>
<protein>
    <submittedName>
        <fullName evidence="1">Uncharacterized protein</fullName>
    </submittedName>
</protein>
<comment type="caution">
    <text evidence="1">The sequence shown here is derived from an EMBL/GenBank/DDBJ whole genome shotgun (WGS) entry which is preliminary data.</text>
</comment>
<sequence>MGNIDPLLDLAKTINAVLADAGSTNEGGSYGISNDNGKA</sequence>
<dbReference type="Proteomes" id="UP001501170">
    <property type="component" value="Unassembled WGS sequence"/>
</dbReference>
<dbReference type="EMBL" id="BAAARB010000011">
    <property type="protein sequence ID" value="GAA2381879.1"/>
    <property type="molecule type" value="Genomic_DNA"/>
</dbReference>
<proteinExistence type="predicted"/>
<keyword evidence="2" id="KW-1185">Reference proteome</keyword>
<reference evidence="1 2" key="1">
    <citation type="journal article" date="2019" name="Int. J. Syst. Evol. Microbiol.">
        <title>The Global Catalogue of Microorganisms (GCM) 10K type strain sequencing project: providing services to taxonomists for standard genome sequencing and annotation.</title>
        <authorList>
            <consortium name="The Broad Institute Genomics Platform"/>
            <consortium name="The Broad Institute Genome Sequencing Center for Infectious Disease"/>
            <person name="Wu L."/>
            <person name="Ma J."/>
        </authorList>
    </citation>
    <scope>NUCLEOTIDE SEQUENCE [LARGE SCALE GENOMIC DNA]</scope>
    <source>
        <strain evidence="1 2">JCM 16227</strain>
    </source>
</reference>
<organism evidence="1 2">
    <name type="scientific">Gordonia cholesterolivorans</name>
    <dbReference type="NCBI Taxonomy" id="559625"/>
    <lineage>
        <taxon>Bacteria</taxon>
        <taxon>Bacillati</taxon>
        <taxon>Actinomycetota</taxon>
        <taxon>Actinomycetes</taxon>
        <taxon>Mycobacteriales</taxon>
        <taxon>Gordoniaceae</taxon>
        <taxon>Gordonia</taxon>
    </lineage>
</organism>
<accession>A0ABN3HJ95</accession>
<gene>
    <name evidence="1" type="ORF">GCM10009855_22450</name>
</gene>
<evidence type="ECO:0000313" key="1">
    <source>
        <dbReference type="EMBL" id="GAA2381879.1"/>
    </source>
</evidence>
<name>A0ABN3HJ95_9ACTN</name>